<protein>
    <submittedName>
        <fullName evidence="2">Oxidoreductase</fullName>
    </submittedName>
</protein>
<dbReference type="PROSITE" id="PS51384">
    <property type="entry name" value="FAD_FR"/>
    <property type="match status" value="1"/>
</dbReference>
<proteinExistence type="predicted"/>
<dbReference type="PIRSF" id="PIRSF006816">
    <property type="entry name" value="Cyc3_hyd_g"/>
    <property type="match status" value="1"/>
</dbReference>
<dbReference type="CDD" id="cd06221">
    <property type="entry name" value="sulfite_reductase_like"/>
    <property type="match status" value="1"/>
</dbReference>
<gene>
    <name evidence="2" type="ORF">GCM10012286_22010</name>
</gene>
<dbReference type="InterPro" id="IPR017927">
    <property type="entry name" value="FAD-bd_FR_type"/>
</dbReference>
<accession>A0ABQ2LPU9</accession>
<dbReference type="SUPFAM" id="SSF63380">
    <property type="entry name" value="Riboflavin synthase domain-like"/>
    <property type="match status" value="1"/>
</dbReference>
<keyword evidence="3" id="KW-1185">Reference proteome</keyword>
<sequence length="286" mass="30847">MTTELSVVAPPAPAVRHAEPRLPVPYRVIARWPETPDTVTLRLDPVAEALADFVPGQFAMVHCFGRGEIPVSVSSIPTTGGLAHTVRGVGAVSEGLCAARVGDVLGLRGPYGTGWELERALGQDVVVVAGGIGLAPLRPLIRDAVAEPRRHGRVNVLIGARTPDDLLSKYETRRWATAYTGVTVDRPADGWSGEVGLVTRLLDRARFDPPRSWAFVCGPEPMIRATARDLVHRGVSGDRVRVSLERNMRCATATCGHCQLGPVLLCRDGPVVGWDRAEPWLSVREL</sequence>
<organism evidence="2 3">
    <name type="scientific">Streptomyces lasiicapitis</name>
    <dbReference type="NCBI Taxonomy" id="1923961"/>
    <lineage>
        <taxon>Bacteria</taxon>
        <taxon>Bacillati</taxon>
        <taxon>Actinomycetota</taxon>
        <taxon>Actinomycetes</taxon>
        <taxon>Kitasatosporales</taxon>
        <taxon>Streptomycetaceae</taxon>
        <taxon>Streptomyces</taxon>
    </lineage>
</organism>
<feature type="domain" description="FAD-binding FR-type" evidence="1">
    <location>
        <begin position="21"/>
        <end position="117"/>
    </location>
</feature>
<evidence type="ECO:0000313" key="2">
    <source>
        <dbReference type="EMBL" id="GGO41739.1"/>
    </source>
</evidence>
<dbReference type="SUPFAM" id="SSF52343">
    <property type="entry name" value="Ferredoxin reductase-like, C-terminal NADP-linked domain"/>
    <property type="match status" value="1"/>
</dbReference>
<dbReference type="InterPro" id="IPR050353">
    <property type="entry name" value="PyrK_electron_transfer"/>
</dbReference>
<dbReference type="Gene3D" id="2.40.30.10">
    <property type="entry name" value="Translation factors"/>
    <property type="match status" value="1"/>
</dbReference>
<dbReference type="InterPro" id="IPR001433">
    <property type="entry name" value="OxRdtase_FAD/NAD-bd"/>
</dbReference>
<name>A0ABQ2LPU9_9ACTN</name>
<dbReference type="EMBL" id="BMNG01000004">
    <property type="protein sequence ID" value="GGO41739.1"/>
    <property type="molecule type" value="Genomic_DNA"/>
</dbReference>
<evidence type="ECO:0000259" key="1">
    <source>
        <dbReference type="PROSITE" id="PS51384"/>
    </source>
</evidence>
<comment type="caution">
    <text evidence="2">The sequence shown here is derived from an EMBL/GenBank/DDBJ whole genome shotgun (WGS) entry which is preliminary data.</text>
</comment>
<dbReference type="Gene3D" id="3.40.50.80">
    <property type="entry name" value="Nucleotide-binding domain of ferredoxin-NADP reductase (FNR) module"/>
    <property type="match status" value="1"/>
</dbReference>
<evidence type="ECO:0000313" key="3">
    <source>
        <dbReference type="Proteomes" id="UP000656881"/>
    </source>
</evidence>
<dbReference type="Proteomes" id="UP000656881">
    <property type="component" value="Unassembled WGS sequence"/>
</dbReference>
<dbReference type="InterPro" id="IPR012165">
    <property type="entry name" value="Cyt_c3_hydrogenase_gsu"/>
</dbReference>
<reference evidence="3" key="1">
    <citation type="journal article" date="2019" name="Int. J. Syst. Evol. Microbiol.">
        <title>The Global Catalogue of Microorganisms (GCM) 10K type strain sequencing project: providing services to taxonomists for standard genome sequencing and annotation.</title>
        <authorList>
            <consortium name="The Broad Institute Genomics Platform"/>
            <consortium name="The Broad Institute Genome Sequencing Center for Infectious Disease"/>
            <person name="Wu L."/>
            <person name="Ma J."/>
        </authorList>
    </citation>
    <scope>NUCLEOTIDE SEQUENCE [LARGE SCALE GENOMIC DNA]</scope>
    <source>
        <strain evidence="3">CGMCC 4.7349</strain>
    </source>
</reference>
<dbReference type="RefSeq" id="WP_164326969.1">
    <property type="nucleotide sequence ID" value="NZ_BMNG01000004.1"/>
</dbReference>
<dbReference type="PRINTS" id="PR00410">
    <property type="entry name" value="PHEHYDRXLASE"/>
</dbReference>
<dbReference type="InterPro" id="IPR017938">
    <property type="entry name" value="Riboflavin_synthase-like_b-brl"/>
</dbReference>
<dbReference type="InterPro" id="IPR039261">
    <property type="entry name" value="FNR_nucleotide-bd"/>
</dbReference>
<dbReference type="Pfam" id="PF00175">
    <property type="entry name" value="NAD_binding_1"/>
    <property type="match status" value="1"/>
</dbReference>
<dbReference type="PANTHER" id="PTHR43513">
    <property type="entry name" value="DIHYDROOROTATE DEHYDROGENASE B (NAD(+)), ELECTRON TRANSFER SUBUNIT"/>
    <property type="match status" value="1"/>
</dbReference>